<dbReference type="InterPro" id="IPR003593">
    <property type="entry name" value="AAA+_ATPase"/>
</dbReference>
<dbReference type="PANTHER" id="PTHR42939">
    <property type="entry name" value="ABC TRANSPORTER ATP-BINDING PROTEIN ALBC-RELATED"/>
    <property type="match status" value="1"/>
</dbReference>
<dbReference type="CDD" id="cd03230">
    <property type="entry name" value="ABC_DR_subfamily_A"/>
    <property type="match status" value="1"/>
</dbReference>
<dbReference type="SMART" id="SM00382">
    <property type="entry name" value="AAA"/>
    <property type="match status" value="1"/>
</dbReference>
<reference evidence="5 6" key="1">
    <citation type="submission" date="2012-01" db="EMBL/GenBank/DDBJ databases">
        <title>The Genome Sequence of Facklamia languida CCUG 37842.</title>
        <authorList>
            <consortium name="The Broad Institute Genome Sequencing Platform"/>
            <person name="Earl A."/>
            <person name="Ward D."/>
            <person name="Feldgarden M."/>
            <person name="Gevers D."/>
            <person name="Huys G."/>
            <person name="Young S.K."/>
            <person name="Zeng Q."/>
            <person name="Gargeya S."/>
            <person name="Fitzgerald M."/>
            <person name="Haas B."/>
            <person name="Abouelleil A."/>
            <person name="Alvarado L."/>
            <person name="Arachchi H.M."/>
            <person name="Berlin A."/>
            <person name="Chapman S.B."/>
            <person name="Gearin G."/>
            <person name="Goldberg J."/>
            <person name="Griggs A."/>
            <person name="Gujja S."/>
            <person name="Hansen M."/>
            <person name="Heiman D."/>
            <person name="Howarth C."/>
            <person name="Larimer J."/>
            <person name="Lui A."/>
            <person name="MacDonald P.J.P."/>
            <person name="McCowen C."/>
            <person name="Montmayeur A."/>
            <person name="Murphy C."/>
            <person name="Neiman D."/>
            <person name="Pearson M."/>
            <person name="Priest M."/>
            <person name="Roberts A."/>
            <person name="Saif S."/>
            <person name="Shea T."/>
            <person name="Sisk P."/>
            <person name="Stolte C."/>
            <person name="Sykes S."/>
            <person name="Wortman J."/>
            <person name="Nusbaum C."/>
            <person name="Birren B."/>
        </authorList>
    </citation>
    <scope>NUCLEOTIDE SEQUENCE [LARGE SCALE GENOMIC DNA]</scope>
    <source>
        <strain evidence="5 6">CCUG 37842</strain>
    </source>
</reference>
<evidence type="ECO:0000256" key="1">
    <source>
        <dbReference type="ARBA" id="ARBA00022448"/>
    </source>
</evidence>
<protein>
    <recommendedName>
        <fullName evidence="4">ABC transporter domain-containing protein</fullName>
    </recommendedName>
</protein>
<gene>
    <name evidence="5" type="ORF">HMPREF9708_00127</name>
</gene>
<dbReference type="HOGENOM" id="CLU_000604_1_2_9"/>
<evidence type="ECO:0000259" key="4">
    <source>
        <dbReference type="PROSITE" id="PS50893"/>
    </source>
</evidence>
<evidence type="ECO:0000256" key="2">
    <source>
        <dbReference type="ARBA" id="ARBA00022741"/>
    </source>
</evidence>
<dbReference type="PROSITE" id="PS50893">
    <property type="entry name" value="ABC_TRANSPORTER_2"/>
    <property type="match status" value="1"/>
</dbReference>
<dbReference type="eggNOG" id="COG1131">
    <property type="taxonomic scope" value="Bacteria"/>
</dbReference>
<dbReference type="GO" id="GO:0005524">
    <property type="term" value="F:ATP binding"/>
    <property type="evidence" value="ECO:0007669"/>
    <property type="project" value="UniProtKB-KW"/>
</dbReference>
<dbReference type="Pfam" id="PF00005">
    <property type="entry name" value="ABC_tran"/>
    <property type="match status" value="1"/>
</dbReference>
<dbReference type="InterPro" id="IPR051782">
    <property type="entry name" value="ABC_Transporter_VariousFunc"/>
</dbReference>
<dbReference type="PANTHER" id="PTHR42939:SF1">
    <property type="entry name" value="ABC TRANSPORTER ATP-BINDING PROTEIN ALBC-RELATED"/>
    <property type="match status" value="1"/>
</dbReference>
<dbReference type="SUPFAM" id="SSF52540">
    <property type="entry name" value="P-loop containing nucleoside triphosphate hydrolases"/>
    <property type="match status" value="1"/>
</dbReference>
<dbReference type="AlphaFoldDB" id="H3NGY8"/>
<dbReference type="InterPro" id="IPR027417">
    <property type="entry name" value="P-loop_NTPase"/>
</dbReference>
<keyword evidence="2" id="KW-0547">Nucleotide-binding</keyword>
<evidence type="ECO:0000256" key="3">
    <source>
        <dbReference type="ARBA" id="ARBA00022840"/>
    </source>
</evidence>
<dbReference type="RefSeq" id="WP_006307992.1">
    <property type="nucleotide sequence ID" value="NZ_JH601133.1"/>
</dbReference>
<evidence type="ECO:0000313" key="6">
    <source>
        <dbReference type="Proteomes" id="UP000006190"/>
    </source>
</evidence>
<dbReference type="Gene3D" id="3.40.50.300">
    <property type="entry name" value="P-loop containing nucleotide triphosphate hydrolases"/>
    <property type="match status" value="1"/>
</dbReference>
<feature type="domain" description="ABC transporter" evidence="4">
    <location>
        <begin position="2"/>
        <end position="222"/>
    </location>
</feature>
<dbReference type="OrthoDB" id="9804819at2"/>
<keyword evidence="3" id="KW-0067">ATP-binding</keyword>
<evidence type="ECO:0000313" key="5">
    <source>
        <dbReference type="EMBL" id="EHR38043.1"/>
    </source>
</evidence>
<dbReference type="GO" id="GO:0016887">
    <property type="term" value="F:ATP hydrolysis activity"/>
    <property type="evidence" value="ECO:0007669"/>
    <property type="project" value="InterPro"/>
</dbReference>
<keyword evidence="1" id="KW-0813">Transport</keyword>
<proteinExistence type="predicted"/>
<sequence>MLQIQNLSKAYGKKQILDQINLDIKPGEITGLVGVNGTGKSTLINCIAGLLNYKGQILIDQVPLKRPNLQIAHVSDHLNLLPQMRVKEAKDFMTQFYPQWNPRRAEDIQAFFNLNDQQEIKNLSKGNQAKLNLMLGLALDTPYLLLDEPFAGIDIFSREQTLELFSNFIQQDCGVLVTTHELYDVEFFIDRAVLLKEGQVVRSAYLEDVRENEQLSLVEWMRKELV</sequence>
<dbReference type="EMBL" id="AGEG01000002">
    <property type="protein sequence ID" value="EHR38043.1"/>
    <property type="molecule type" value="Genomic_DNA"/>
</dbReference>
<name>H3NGY8_9LACT</name>
<accession>H3NGY8</accession>
<dbReference type="InterPro" id="IPR003439">
    <property type="entry name" value="ABC_transporter-like_ATP-bd"/>
</dbReference>
<comment type="caution">
    <text evidence="5">The sequence shown here is derived from an EMBL/GenBank/DDBJ whole genome shotgun (WGS) entry which is preliminary data.</text>
</comment>
<dbReference type="PATRIC" id="fig|883113.3.peg.124"/>
<organism evidence="5 6">
    <name type="scientific">Facklamia languida CCUG 37842</name>
    <dbReference type="NCBI Taxonomy" id="883113"/>
    <lineage>
        <taxon>Bacteria</taxon>
        <taxon>Bacillati</taxon>
        <taxon>Bacillota</taxon>
        <taxon>Bacilli</taxon>
        <taxon>Lactobacillales</taxon>
        <taxon>Aerococcaceae</taxon>
        <taxon>Facklamia</taxon>
    </lineage>
</organism>
<dbReference type="STRING" id="883113.HMPREF9708_00127"/>
<dbReference type="Proteomes" id="UP000006190">
    <property type="component" value="Unassembled WGS sequence"/>
</dbReference>
<keyword evidence="6" id="KW-1185">Reference proteome</keyword>